<comment type="caution">
    <text evidence="1">The sequence shown here is derived from an EMBL/GenBank/DDBJ whole genome shotgun (WGS) entry which is preliminary data.</text>
</comment>
<sequence>MELTGTDLDLYDGLEPLTRGPTASTGTTSFLMELHMQLITGPLRALYGKNMREQFMVITPYKAQFKLYAKAFQTLQGVAA</sequence>
<protein>
    <recommendedName>
        <fullName evidence="3">DNA2/NAM7 helicase-like C-terminal domain-containing protein</fullName>
    </recommendedName>
</protein>
<evidence type="ECO:0008006" key="3">
    <source>
        <dbReference type="Google" id="ProtNLM"/>
    </source>
</evidence>
<dbReference type="GeneID" id="89923823"/>
<dbReference type="AlphaFoldDB" id="A0AAV9PJ99"/>
<organism evidence="1 2">
    <name type="scientific">Saxophila tyrrhenica</name>
    <dbReference type="NCBI Taxonomy" id="1690608"/>
    <lineage>
        <taxon>Eukaryota</taxon>
        <taxon>Fungi</taxon>
        <taxon>Dikarya</taxon>
        <taxon>Ascomycota</taxon>
        <taxon>Pezizomycotina</taxon>
        <taxon>Dothideomycetes</taxon>
        <taxon>Dothideomycetidae</taxon>
        <taxon>Mycosphaerellales</taxon>
        <taxon>Extremaceae</taxon>
        <taxon>Saxophila</taxon>
    </lineage>
</organism>
<keyword evidence="2" id="KW-1185">Reference proteome</keyword>
<name>A0AAV9PJ99_9PEZI</name>
<evidence type="ECO:0000313" key="2">
    <source>
        <dbReference type="Proteomes" id="UP001337655"/>
    </source>
</evidence>
<dbReference type="Proteomes" id="UP001337655">
    <property type="component" value="Unassembled WGS sequence"/>
</dbReference>
<reference evidence="1 2" key="1">
    <citation type="submission" date="2023-08" db="EMBL/GenBank/DDBJ databases">
        <title>Black Yeasts Isolated from many extreme environments.</title>
        <authorList>
            <person name="Coleine C."/>
            <person name="Stajich J.E."/>
            <person name="Selbmann L."/>
        </authorList>
    </citation>
    <scope>NUCLEOTIDE SEQUENCE [LARGE SCALE GENOMIC DNA]</scope>
    <source>
        <strain evidence="1 2">CCFEE 5935</strain>
    </source>
</reference>
<dbReference type="RefSeq" id="XP_064662490.1">
    <property type="nucleotide sequence ID" value="XM_064799735.1"/>
</dbReference>
<gene>
    <name evidence="1" type="ORF">LTR77_002476</name>
</gene>
<evidence type="ECO:0000313" key="1">
    <source>
        <dbReference type="EMBL" id="KAK5173795.1"/>
    </source>
</evidence>
<dbReference type="EMBL" id="JAVRRT010000003">
    <property type="protein sequence ID" value="KAK5173795.1"/>
    <property type="molecule type" value="Genomic_DNA"/>
</dbReference>
<proteinExistence type="predicted"/>
<accession>A0AAV9PJ99</accession>